<sequence length="279" mass="30316">MYSGFITPPDDPRAHFSVLFWHKDGFSTACGHGTIALGFWAICHSLVKVSAANETVDVVVDVPSGRVVARMGIEQGIPIHADFINVTSFQLAKALSVTVTSCGADMSVDLAFAGAVYASVDAAQVGLKIEPHNADRFIQLAREVKRLLATRAHYGSYDCYRVIFFSDKADGQDNKQAITQRNVTVFADGQIDRSPCGSRTCARLAILLAQGKLGSRCSKLLHRSIIGSEFKADIVSKAHSPVQGFPACIPHVRSQANLVGRMKFFIDPEDDLFPSFLLQ</sequence>
<comment type="catalytic activity">
    <reaction evidence="1">
        <text>trans-3-hydroxy-L-proline = 1-pyrroline-2-carboxylate + H2O</text>
        <dbReference type="Rhea" id="RHEA:10320"/>
        <dbReference type="ChEBI" id="CHEBI:15377"/>
        <dbReference type="ChEBI" id="CHEBI:39785"/>
        <dbReference type="ChEBI" id="CHEBI:57938"/>
        <dbReference type="EC" id="4.2.1.77"/>
    </reaction>
</comment>
<protein>
    <recommendedName>
        <fullName evidence="3">trans-L-3-hydroxyproline dehydratase</fullName>
        <ecNumber evidence="3">4.2.1.77</ecNumber>
    </recommendedName>
</protein>
<dbReference type="SFLD" id="SFLDS00028">
    <property type="entry name" value="Proline_Racemase"/>
    <property type="match status" value="1"/>
</dbReference>
<dbReference type="PANTHER" id="PTHR33442:SF1">
    <property type="entry name" value="TRANS-3-HYDROXY-L-PROLINE DEHYDRATASE"/>
    <property type="match status" value="1"/>
</dbReference>
<dbReference type="Pfam" id="PF05544">
    <property type="entry name" value="Pro_racemase"/>
    <property type="match status" value="1"/>
</dbReference>
<dbReference type="PANTHER" id="PTHR33442">
    <property type="entry name" value="TRANS-3-HYDROXY-L-PROLINE DEHYDRATASE"/>
    <property type="match status" value="1"/>
</dbReference>
<keyword evidence="5" id="KW-1185">Reference proteome</keyword>
<evidence type="ECO:0000256" key="1">
    <source>
        <dbReference type="ARBA" id="ARBA00001148"/>
    </source>
</evidence>
<dbReference type="AlphaFoldDB" id="A0A0B2WNU4"/>
<evidence type="ECO:0000256" key="3">
    <source>
        <dbReference type="ARBA" id="ARBA00013105"/>
    </source>
</evidence>
<dbReference type="InterPro" id="IPR008794">
    <property type="entry name" value="Pro_racemase_fam"/>
</dbReference>
<dbReference type="OrthoDB" id="6409228at2759"/>
<organism evidence="4 5">
    <name type="scientific">Metarhizium album (strain ARSEF 1941)</name>
    <dbReference type="NCBI Taxonomy" id="1081103"/>
    <lineage>
        <taxon>Eukaryota</taxon>
        <taxon>Fungi</taxon>
        <taxon>Dikarya</taxon>
        <taxon>Ascomycota</taxon>
        <taxon>Pezizomycotina</taxon>
        <taxon>Sordariomycetes</taxon>
        <taxon>Hypocreomycetidae</taxon>
        <taxon>Hypocreales</taxon>
        <taxon>Clavicipitaceae</taxon>
        <taxon>Metarhizium</taxon>
    </lineage>
</organism>
<evidence type="ECO:0000313" key="5">
    <source>
        <dbReference type="Proteomes" id="UP000030816"/>
    </source>
</evidence>
<dbReference type="GeneID" id="63740964"/>
<accession>A0A0B2WNU4</accession>
<dbReference type="STRING" id="1081103.A0A0B2WNU4"/>
<comment type="similarity">
    <text evidence="2">Belongs to the proline racemase family.</text>
</comment>
<comment type="caution">
    <text evidence="4">The sequence shown here is derived from an EMBL/GenBank/DDBJ whole genome shotgun (WGS) entry which is preliminary data.</text>
</comment>
<dbReference type="EMBL" id="AZHE01000021">
    <property type="protein sequence ID" value="KHN95668.1"/>
    <property type="molecule type" value="Genomic_DNA"/>
</dbReference>
<evidence type="ECO:0000313" key="4">
    <source>
        <dbReference type="EMBL" id="KHN95668.1"/>
    </source>
</evidence>
<gene>
    <name evidence="4" type="ORF">MAM_06509</name>
</gene>
<dbReference type="GO" id="GO:0050346">
    <property type="term" value="F:trans-L-3-hydroxyproline dehydratase activity"/>
    <property type="evidence" value="ECO:0007669"/>
    <property type="project" value="UniProtKB-EC"/>
</dbReference>
<dbReference type="Gene3D" id="3.10.310.10">
    <property type="entry name" value="Diaminopimelate Epimerase, Chain A, domain 1"/>
    <property type="match status" value="2"/>
</dbReference>
<dbReference type="Proteomes" id="UP000030816">
    <property type="component" value="Unassembled WGS sequence"/>
</dbReference>
<dbReference type="SUPFAM" id="SSF54506">
    <property type="entry name" value="Diaminopimelate epimerase-like"/>
    <property type="match status" value="1"/>
</dbReference>
<name>A0A0B2WNU4_METAS</name>
<dbReference type="RefSeq" id="XP_040676734.1">
    <property type="nucleotide sequence ID" value="XM_040825307.1"/>
</dbReference>
<evidence type="ECO:0000256" key="2">
    <source>
        <dbReference type="ARBA" id="ARBA00007529"/>
    </source>
</evidence>
<dbReference type="EC" id="4.2.1.77" evidence="3"/>
<proteinExistence type="inferred from homology"/>
<dbReference type="HOGENOM" id="CLU_036729_0_0_1"/>
<reference evidence="4 5" key="1">
    <citation type="journal article" date="2014" name="Proc. Natl. Acad. Sci. U.S.A.">
        <title>Trajectory and genomic determinants of fungal-pathogen speciation and host adaptation.</title>
        <authorList>
            <person name="Hu X."/>
            <person name="Xiao G."/>
            <person name="Zheng P."/>
            <person name="Shang Y."/>
            <person name="Su Y."/>
            <person name="Zhang X."/>
            <person name="Liu X."/>
            <person name="Zhan S."/>
            <person name="St Leger R.J."/>
            <person name="Wang C."/>
        </authorList>
    </citation>
    <scope>NUCLEOTIDE SEQUENCE [LARGE SCALE GENOMIC DNA]</scope>
    <source>
        <strain evidence="4 5">ARSEF 1941</strain>
    </source>
</reference>